<evidence type="ECO:0000313" key="2">
    <source>
        <dbReference type="EMBL" id="KAE8260707.1"/>
    </source>
</evidence>
<feature type="signal peptide" evidence="1">
    <location>
        <begin position="1"/>
        <end position="21"/>
    </location>
</feature>
<feature type="chain" id="PRO_5035767693" evidence="1">
    <location>
        <begin position="22"/>
        <end position="86"/>
    </location>
</feature>
<reference evidence="2" key="1">
    <citation type="submission" date="2016-04" db="EMBL/GenBank/DDBJ databases">
        <authorList>
            <person name="Nguyen H.D."/>
            <person name="Samba Siva P."/>
            <person name="Cullis J."/>
            <person name="Levesque C.A."/>
            <person name="Hambleton S."/>
        </authorList>
    </citation>
    <scope>NUCLEOTIDE SEQUENCE</scope>
    <source>
        <strain evidence="2">DAOMC 236416</strain>
    </source>
</reference>
<keyword evidence="1" id="KW-0732">Signal</keyword>
<keyword evidence="3" id="KW-1185">Reference proteome</keyword>
<organism evidence="2 3">
    <name type="scientific">Tilletia indica</name>
    <dbReference type="NCBI Taxonomy" id="43049"/>
    <lineage>
        <taxon>Eukaryota</taxon>
        <taxon>Fungi</taxon>
        <taxon>Dikarya</taxon>
        <taxon>Basidiomycota</taxon>
        <taxon>Ustilaginomycotina</taxon>
        <taxon>Exobasidiomycetes</taxon>
        <taxon>Tilletiales</taxon>
        <taxon>Tilletiaceae</taxon>
        <taxon>Tilletia</taxon>
    </lineage>
</organism>
<gene>
    <name evidence="2" type="ORF">A4X13_0g188</name>
</gene>
<comment type="caution">
    <text evidence="2">The sequence shown here is derived from an EMBL/GenBank/DDBJ whole genome shotgun (WGS) entry which is preliminary data.</text>
</comment>
<sequence>MRAVSTAFPILVLATLGLVAAGDTSKYLVECGNTAAQSCPSPAYDDPNYKQKIAVQRQNLYACLCGKWTGGLSQGPKSNARSFRAD</sequence>
<name>A0A8T8TJG6_9BASI</name>
<reference evidence="2" key="2">
    <citation type="journal article" date="2019" name="IMA Fungus">
        <title>Genome sequencing and comparison of five Tilletia species to identify candidate genes for the detection of regulated species infecting wheat.</title>
        <authorList>
            <person name="Nguyen H.D.T."/>
            <person name="Sultana T."/>
            <person name="Kesanakurti P."/>
            <person name="Hambleton S."/>
        </authorList>
    </citation>
    <scope>NUCLEOTIDE SEQUENCE</scope>
    <source>
        <strain evidence="2">DAOMC 236416</strain>
    </source>
</reference>
<dbReference type="AlphaFoldDB" id="A0A8T8TJG6"/>
<proteinExistence type="predicted"/>
<dbReference type="Proteomes" id="UP000077521">
    <property type="component" value="Unassembled WGS sequence"/>
</dbReference>
<evidence type="ECO:0000256" key="1">
    <source>
        <dbReference type="SAM" id="SignalP"/>
    </source>
</evidence>
<evidence type="ECO:0000313" key="3">
    <source>
        <dbReference type="Proteomes" id="UP000077521"/>
    </source>
</evidence>
<accession>A0A8T8TJG6</accession>
<protein>
    <submittedName>
        <fullName evidence="2">Uncharacterized protein</fullName>
    </submittedName>
</protein>
<dbReference type="EMBL" id="LWDF02000005">
    <property type="protein sequence ID" value="KAE8260707.1"/>
    <property type="molecule type" value="Genomic_DNA"/>
</dbReference>